<dbReference type="AlphaFoldDB" id="A0A2U1S8J6"/>
<gene>
    <name evidence="1" type="ORF">MBBWO_12470</name>
</gene>
<organism evidence="1 2">
    <name type="scientific">Methanobrevibacter woesei</name>
    <dbReference type="NCBI Taxonomy" id="190976"/>
    <lineage>
        <taxon>Archaea</taxon>
        <taxon>Methanobacteriati</taxon>
        <taxon>Methanobacteriota</taxon>
        <taxon>Methanomada group</taxon>
        <taxon>Methanobacteria</taxon>
        <taxon>Methanobacteriales</taxon>
        <taxon>Methanobacteriaceae</taxon>
        <taxon>Methanobrevibacter</taxon>
    </lineage>
</organism>
<reference evidence="1 2" key="1">
    <citation type="submission" date="2017-03" db="EMBL/GenBank/DDBJ databases">
        <title>Genome sequence of Methanobrevibacter wosei.</title>
        <authorList>
            <person name="Poehlein A."/>
            <person name="Seedorf H."/>
            <person name="Daniel R."/>
        </authorList>
    </citation>
    <scope>NUCLEOTIDE SEQUENCE [LARGE SCALE GENOMIC DNA]</scope>
    <source>
        <strain evidence="1 2">DSM 11979</strain>
    </source>
</reference>
<keyword evidence="2" id="KW-1185">Reference proteome</keyword>
<protein>
    <submittedName>
        <fullName evidence="1">Uncharacterized protein</fullName>
    </submittedName>
</protein>
<comment type="caution">
    <text evidence="1">The sequence shown here is derived from an EMBL/GenBank/DDBJ whole genome shotgun (WGS) entry which is preliminary data.</text>
</comment>
<sequence length="46" mass="4973">MGSELEISETSISLSIAASISAAETAERDNNTTKINKIMDLVYLIK</sequence>
<dbReference type="Proteomes" id="UP000245577">
    <property type="component" value="Unassembled WGS sequence"/>
</dbReference>
<dbReference type="EMBL" id="MZGU01000004">
    <property type="protein sequence ID" value="PWB86392.1"/>
    <property type="molecule type" value="Genomic_DNA"/>
</dbReference>
<evidence type="ECO:0000313" key="1">
    <source>
        <dbReference type="EMBL" id="PWB86392.1"/>
    </source>
</evidence>
<name>A0A2U1S8J6_9EURY</name>
<evidence type="ECO:0000313" key="2">
    <source>
        <dbReference type="Proteomes" id="UP000245577"/>
    </source>
</evidence>
<accession>A0A2U1S8J6</accession>
<proteinExistence type="predicted"/>